<dbReference type="OrthoDB" id="882093at2"/>
<evidence type="ECO:0000256" key="1">
    <source>
        <dbReference type="SAM" id="SignalP"/>
    </source>
</evidence>
<reference evidence="3 4" key="1">
    <citation type="submission" date="2018-08" db="EMBL/GenBank/DDBJ databases">
        <title>The draft genome squence of Brumimicrobium sp. N62.</title>
        <authorList>
            <person name="Du Z.-J."/>
            <person name="Luo H.-R."/>
        </authorList>
    </citation>
    <scope>NUCLEOTIDE SEQUENCE [LARGE SCALE GENOMIC DNA]</scope>
    <source>
        <strain evidence="3 4">N62</strain>
    </source>
</reference>
<feature type="chain" id="PRO_5017682385" description="Lipocalin-like domain-containing protein" evidence="1">
    <location>
        <begin position="25"/>
        <end position="144"/>
    </location>
</feature>
<proteinExistence type="predicted"/>
<evidence type="ECO:0000259" key="2">
    <source>
        <dbReference type="Pfam" id="PF13648"/>
    </source>
</evidence>
<dbReference type="RefSeq" id="WP_116880288.1">
    <property type="nucleotide sequence ID" value="NZ_QURB01000002.1"/>
</dbReference>
<organism evidence="3 4">
    <name type="scientific">Brumimicrobium aurantiacum</name>
    <dbReference type="NCBI Taxonomy" id="1737063"/>
    <lineage>
        <taxon>Bacteria</taxon>
        <taxon>Pseudomonadati</taxon>
        <taxon>Bacteroidota</taxon>
        <taxon>Flavobacteriia</taxon>
        <taxon>Flavobacteriales</taxon>
        <taxon>Crocinitomicaceae</taxon>
        <taxon>Brumimicrobium</taxon>
    </lineage>
</organism>
<accession>A0A3E1F0H6</accession>
<dbReference type="AlphaFoldDB" id="A0A3E1F0H6"/>
<keyword evidence="1" id="KW-0732">Signal</keyword>
<protein>
    <recommendedName>
        <fullName evidence="2">Lipocalin-like domain-containing protein</fullName>
    </recommendedName>
</protein>
<comment type="caution">
    <text evidence="3">The sequence shown here is derived from an EMBL/GenBank/DDBJ whole genome shotgun (WGS) entry which is preliminary data.</text>
</comment>
<feature type="signal peptide" evidence="1">
    <location>
        <begin position="1"/>
        <end position="24"/>
    </location>
</feature>
<dbReference type="InterPro" id="IPR024311">
    <property type="entry name" value="Lipocalin-like"/>
</dbReference>
<name>A0A3E1F0H6_9FLAO</name>
<dbReference type="PROSITE" id="PS51257">
    <property type="entry name" value="PROKAR_LIPOPROTEIN"/>
    <property type="match status" value="1"/>
</dbReference>
<dbReference type="EMBL" id="QURB01000002">
    <property type="protein sequence ID" value="RFC55308.1"/>
    <property type="molecule type" value="Genomic_DNA"/>
</dbReference>
<sequence>MKNIKCFIYSLSICFFLLATVSCKKNTSFNHYEQLTNGLWDVTEVKDDNGNSITEECEKDDIIRFEEESFTFIEGENICHEEMIFKSGKWEFKDDGEGLKITKTMKSSNGSGTTILVLRYKIISLSDSELVLKSEDEDKTYYYE</sequence>
<gene>
    <name evidence="3" type="ORF">DXU93_05665</name>
</gene>
<keyword evidence="4" id="KW-1185">Reference proteome</keyword>
<feature type="domain" description="Lipocalin-like" evidence="2">
    <location>
        <begin position="37"/>
        <end position="132"/>
    </location>
</feature>
<dbReference type="Pfam" id="PF13648">
    <property type="entry name" value="Lipocalin_4"/>
    <property type="match status" value="1"/>
</dbReference>
<evidence type="ECO:0000313" key="3">
    <source>
        <dbReference type="EMBL" id="RFC55308.1"/>
    </source>
</evidence>
<evidence type="ECO:0000313" key="4">
    <source>
        <dbReference type="Proteomes" id="UP000257127"/>
    </source>
</evidence>
<dbReference type="Proteomes" id="UP000257127">
    <property type="component" value="Unassembled WGS sequence"/>
</dbReference>